<dbReference type="AlphaFoldDB" id="A0AAE0DR77"/>
<protein>
    <submittedName>
        <fullName evidence="1">Uncharacterized protein</fullName>
    </submittedName>
</protein>
<name>A0AAE0DR77_9LECA</name>
<gene>
    <name evidence="1" type="ORF">OEA41_000165</name>
</gene>
<evidence type="ECO:0000313" key="1">
    <source>
        <dbReference type="EMBL" id="KAK3178033.1"/>
    </source>
</evidence>
<sequence length="381" mass="43101">MTRKTASSTDATYFDVLLDPIKFSEGIAIEAKLHELSKQYTGHASTPASKLPTVVVSDIGQLPKACVSSSTVLRLFLKILHDPDTPWPVPRSQSVNLVALLAIVADRLAAIRPIREYLRVQKIDTTLLRDRRAGTAHQIELDNRQRLLAGLTFDFPAWVRQCSTALIIDGPKRRPTTNLESGEDEEAEDDALWWRVPNGVEEELACRREYVLDTISSVQKHFLNLYIKKSQCRLGYGSSPQCDSFQLGEMLRFLTRKGTIMMESALSPSFEEAESYTGSINDVIARLRECPSYQIDENHSHCGLRTRLLPILDRLDLGQVAMCLACWDEDRVKESWFESPGQGSWEFRKRDRATGCQEHRHAKAMFTADKRDWTPAYTGIA</sequence>
<proteinExistence type="predicted"/>
<dbReference type="Proteomes" id="UP001276659">
    <property type="component" value="Unassembled WGS sequence"/>
</dbReference>
<reference evidence="1" key="1">
    <citation type="submission" date="2022-11" db="EMBL/GenBank/DDBJ databases">
        <title>Chromosomal genome sequence assembly and mating type (MAT) locus characterization of the leprose asexual lichenized fungus Lepraria neglecta (Nyl.) Erichsen.</title>
        <authorList>
            <person name="Allen J.L."/>
            <person name="Pfeffer B."/>
        </authorList>
    </citation>
    <scope>NUCLEOTIDE SEQUENCE</scope>
    <source>
        <strain evidence="1">Allen 5258</strain>
    </source>
</reference>
<dbReference type="EMBL" id="JASNWA010000003">
    <property type="protein sequence ID" value="KAK3178033.1"/>
    <property type="molecule type" value="Genomic_DNA"/>
</dbReference>
<keyword evidence="2" id="KW-1185">Reference proteome</keyword>
<accession>A0AAE0DR77</accession>
<organism evidence="1 2">
    <name type="scientific">Lepraria neglecta</name>
    <dbReference type="NCBI Taxonomy" id="209136"/>
    <lineage>
        <taxon>Eukaryota</taxon>
        <taxon>Fungi</taxon>
        <taxon>Dikarya</taxon>
        <taxon>Ascomycota</taxon>
        <taxon>Pezizomycotina</taxon>
        <taxon>Lecanoromycetes</taxon>
        <taxon>OSLEUM clade</taxon>
        <taxon>Lecanoromycetidae</taxon>
        <taxon>Lecanorales</taxon>
        <taxon>Lecanorineae</taxon>
        <taxon>Stereocaulaceae</taxon>
        <taxon>Lepraria</taxon>
    </lineage>
</organism>
<evidence type="ECO:0000313" key="2">
    <source>
        <dbReference type="Proteomes" id="UP001276659"/>
    </source>
</evidence>
<comment type="caution">
    <text evidence="1">The sequence shown here is derived from an EMBL/GenBank/DDBJ whole genome shotgun (WGS) entry which is preliminary data.</text>
</comment>